<dbReference type="Gene3D" id="2.60.40.10">
    <property type="entry name" value="Immunoglobulins"/>
    <property type="match status" value="1"/>
</dbReference>
<evidence type="ECO:0000256" key="1">
    <source>
        <dbReference type="ARBA" id="ARBA00022729"/>
    </source>
</evidence>
<feature type="region of interest" description="Disordered" evidence="2">
    <location>
        <begin position="157"/>
        <end position="181"/>
    </location>
</feature>
<evidence type="ECO:0000259" key="3">
    <source>
        <dbReference type="PROSITE" id="PS50835"/>
    </source>
</evidence>
<organism evidence="5 6">
    <name type="scientific">Apolygus lucorum</name>
    <name type="common">Small green plant bug</name>
    <name type="synonym">Lygocoris lucorum</name>
    <dbReference type="NCBI Taxonomy" id="248454"/>
    <lineage>
        <taxon>Eukaryota</taxon>
        <taxon>Metazoa</taxon>
        <taxon>Ecdysozoa</taxon>
        <taxon>Arthropoda</taxon>
        <taxon>Hexapoda</taxon>
        <taxon>Insecta</taxon>
        <taxon>Pterygota</taxon>
        <taxon>Neoptera</taxon>
        <taxon>Paraneoptera</taxon>
        <taxon>Hemiptera</taxon>
        <taxon>Heteroptera</taxon>
        <taxon>Panheteroptera</taxon>
        <taxon>Cimicomorpha</taxon>
        <taxon>Miridae</taxon>
        <taxon>Mirini</taxon>
        <taxon>Apolygus</taxon>
    </lineage>
</organism>
<dbReference type="SMART" id="SM00409">
    <property type="entry name" value="IG"/>
    <property type="match status" value="1"/>
</dbReference>
<dbReference type="Pfam" id="PF08686">
    <property type="entry name" value="PLAC"/>
    <property type="match status" value="1"/>
</dbReference>
<dbReference type="OrthoDB" id="428111at2759"/>
<dbReference type="InterPro" id="IPR036179">
    <property type="entry name" value="Ig-like_dom_sf"/>
</dbReference>
<dbReference type="SUPFAM" id="SSF48726">
    <property type="entry name" value="Immunoglobulin"/>
    <property type="match status" value="1"/>
</dbReference>
<evidence type="ECO:0000313" key="5">
    <source>
        <dbReference type="EMBL" id="KAF6199617.1"/>
    </source>
</evidence>
<proteinExistence type="predicted"/>
<evidence type="ECO:0000259" key="4">
    <source>
        <dbReference type="PROSITE" id="PS50900"/>
    </source>
</evidence>
<evidence type="ECO:0000256" key="2">
    <source>
        <dbReference type="SAM" id="MobiDB-lite"/>
    </source>
</evidence>
<sequence length="389" mass="43454">MTAFERDVAGQMIPRDLGGTGNETYNFIPMNCFISGLWQLFVVQPVYSLVNEGKVVKLSIVLTYDNATSTRPSKIASSIDDSKTVKNSSLDNPVPMFVCDQSMIPQSQIVNNKTTITTITTVTISNTTVFVPNPLWGSNVTNKGVDFFKTVSSKDVTKMPQTQGTGSEATNEDKQPQTTPLSTYETTVIKPLRYGLNIGDRHVKAGSNLTLTCNLLNQDTTEPIDVMFKWQKNDMLLAPVEGRIIPQGNQLVIANADEEDSGNYTCLFDYNGREGITDPVVIVVQRTLLHPDCKDHQYLTNCTRIVNARYCSYSYFNMFCCKSCTEAGQLPEHQPGAPPPWPTLQRHNRRPRSFGRTLPSRLTPINAPDHETDFKVRFKSPIVEKFSLH</sequence>
<feature type="compositionally biased region" description="Polar residues" evidence="2">
    <location>
        <begin position="157"/>
        <end position="169"/>
    </location>
</feature>
<feature type="region of interest" description="Disordered" evidence="2">
    <location>
        <begin position="331"/>
        <end position="366"/>
    </location>
</feature>
<reference evidence="5" key="1">
    <citation type="journal article" date="2021" name="Mol. Ecol. Resour.">
        <title>Apolygus lucorum genome provides insights into omnivorousness and mesophyll feeding.</title>
        <authorList>
            <person name="Liu Y."/>
            <person name="Liu H."/>
            <person name="Wang H."/>
            <person name="Huang T."/>
            <person name="Liu B."/>
            <person name="Yang B."/>
            <person name="Yin L."/>
            <person name="Li B."/>
            <person name="Zhang Y."/>
            <person name="Zhang S."/>
            <person name="Jiang F."/>
            <person name="Zhang X."/>
            <person name="Ren Y."/>
            <person name="Wang B."/>
            <person name="Wang S."/>
            <person name="Lu Y."/>
            <person name="Wu K."/>
            <person name="Fan W."/>
            <person name="Wang G."/>
        </authorList>
    </citation>
    <scope>NUCLEOTIDE SEQUENCE</scope>
    <source>
        <strain evidence="5">12Hb</strain>
    </source>
</reference>
<keyword evidence="1" id="KW-0732">Signal</keyword>
<comment type="caution">
    <text evidence="5">The sequence shown here is derived from an EMBL/GenBank/DDBJ whole genome shotgun (WGS) entry which is preliminary data.</text>
</comment>
<dbReference type="InterPro" id="IPR007110">
    <property type="entry name" value="Ig-like_dom"/>
</dbReference>
<dbReference type="AlphaFoldDB" id="A0A8S9WSG8"/>
<evidence type="ECO:0000313" key="6">
    <source>
        <dbReference type="Proteomes" id="UP000466442"/>
    </source>
</evidence>
<evidence type="ECO:0008006" key="7">
    <source>
        <dbReference type="Google" id="ProtNLM"/>
    </source>
</evidence>
<dbReference type="Proteomes" id="UP000466442">
    <property type="component" value="Unassembled WGS sequence"/>
</dbReference>
<gene>
    <name evidence="5" type="ORF">GE061_005915</name>
</gene>
<accession>A0A8S9WSG8</accession>
<dbReference type="Pfam" id="PF13927">
    <property type="entry name" value="Ig_3"/>
    <property type="match status" value="1"/>
</dbReference>
<dbReference type="EMBL" id="WIXP02000014">
    <property type="protein sequence ID" value="KAF6199617.1"/>
    <property type="molecule type" value="Genomic_DNA"/>
</dbReference>
<feature type="domain" description="PLAC" evidence="4">
    <location>
        <begin position="289"/>
        <end position="328"/>
    </location>
</feature>
<dbReference type="InterPro" id="IPR010909">
    <property type="entry name" value="PLAC"/>
</dbReference>
<dbReference type="PROSITE" id="PS50835">
    <property type="entry name" value="IG_LIKE"/>
    <property type="match status" value="1"/>
</dbReference>
<dbReference type="InterPro" id="IPR013783">
    <property type="entry name" value="Ig-like_fold"/>
</dbReference>
<dbReference type="InterPro" id="IPR003599">
    <property type="entry name" value="Ig_sub"/>
</dbReference>
<feature type="domain" description="Ig-like" evidence="3">
    <location>
        <begin position="176"/>
        <end position="283"/>
    </location>
</feature>
<name>A0A8S9WSG8_APOLU</name>
<dbReference type="PROSITE" id="PS50900">
    <property type="entry name" value="PLAC"/>
    <property type="match status" value="1"/>
</dbReference>
<keyword evidence="6" id="KW-1185">Reference proteome</keyword>
<protein>
    <recommendedName>
        <fullName evidence="7">Ig-like domain-containing protein</fullName>
    </recommendedName>
</protein>